<name>A0AAP0JK07_9MAGN</name>
<keyword evidence="3" id="KW-1185">Reference proteome</keyword>
<evidence type="ECO:0000313" key="3">
    <source>
        <dbReference type="Proteomes" id="UP001420932"/>
    </source>
</evidence>
<evidence type="ECO:0000256" key="1">
    <source>
        <dbReference type="SAM" id="MobiDB-lite"/>
    </source>
</evidence>
<comment type="caution">
    <text evidence="2">The sequence shown here is derived from an EMBL/GenBank/DDBJ whole genome shotgun (WGS) entry which is preliminary data.</text>
</comment>
<protein>
    <submittedName>
        <fullName evidence="2">Uncharacterized protein</fullName>
    </submittedName>
</protein>
<sequence length="99" mass="10973">MRSRGSSESELDAKTAKVSRQQRQTSSVDDGSWAMRRPRTAVLATRRWRGYGEDNEQRRDLLGRRQGAVTPVRRSGESAAAASHCQTDQSLTGHDNSGQ</sequence>
<gene>
    <name evidence="2" type="ORF">Syun_014544</name>
</gene>
<dbReference type="AlphaFoldDB" id="A0AAP0JK07"/>
<dbReference type="Proteomes" id="UP001420932">
    <property type="component" value="Unassembled WGS sequence"/>
</dbReference>
<feature type="region of interest" description="Disordered" evidence="1">
    <location>
        <begin position="1"/>
        <end position="99"/>
    </location>
</feature>
<accession>A0AAP0JK07</accession>
<feature type="compositionally biased region" description="Polar residues" evidence="1">
    <location>
        <begin position="84"/>
        <end position="99"/>
    </location>
</feature>
<reference evidence="2 3" key="1">
    <citation type="submission" date="2024-01" db="EMBL/GenBank/DDBJ databases">
        <title>Genome assemblies of Stephania.</title>
        <authorList>
            <person name="Yang L."/>
        </authorList>
    </citation>
    <scope>NUCLEOTIDE SEQUENCE [LARGE SCALE GENOMIC DNA]</scope>
    <source>
        <strain evidence="2">YNDBR</strain>
        <tissue evidence="2">Leaf</tissue>
    </source>
</reference>
<organism evidence="2 3">
    <name type="scientific">Stephania yunnanensis</name>
    <dbReference type="NCBI Taxonomy" id="152371"/>
    <lineage>
        <taxon>Eukaryota</taxon>
        <taxon>Viridiplantae</taxon>
        <taxon>Streptophyta</taxon>
        <taxon>Embryophyta</taxon>
        <taxon>Tracheophyta</taxon>
        <taxon>Spermatophyta</taxon>
        <taxon>Magnoliopsida</taxon>
        <taxon>Ranunculales</taxon>
        <taxon>Menispermaceae</taxon>
        <taxon>Menispermoideae</taxon>
        <taxon>Cissampelideae</taxon>
        <taxon>Stephania</taxon>
    </lineage>
</organism>
<feature type="compositionally biased region" description="Basic and acidic residues" evidence="1">
    <location>
        <begin position="50"/>
        <end position="63"/>
    </location>
</feature>
<proteinExistence type="predicted"/>
<feature type="compositionally biased region" description="Polar residues" evidence="1">
    <location>
        <begin position="18"/>
        <end position="29"/>
    </location>
</feature>
<dbReference type="EMBL" id="JBBNAF010000006">
    <property type="protein sequence ID" value="KAK9135214.1"/>
    <property type="molecule type" value="Genomic_DNA"/>
</dbReference>
<evidence type="ECO:0000313" key="2">
    <source>
        <dbReference type="EMBL" id="KAK9135214.1"/>
    </source>
</evidence>
<feature type="compositionally biased region" description="Basic and acidic residues" evidence="1">
    <location>
        <begin position="1"/>
        <end position="15"/>
    </location>
</feature>